<reference evidence="2" key="1">
    <citation type="submission" date="2022-11" db="EMBL/GenBank/DDBJ databases">
        <title>Centuries of genome instability and evolution in soft-shell clam transmissible cancer (bioRxiv).</title>
        <authorList>
            <person name="Hart S.F.M."/>
            <person name="Yonemitsu M.A."/>
            <person name="Giersch R.M."/>
            <person name="Beal B.F."/>
            <person name="Arriagada G."/>
            <person name="Davis B.W."/>
            <person name="Ostrander E.A."/>
            <person name="Goff S.P."/>
            <person name="Metzger M.J."/>
        </authorList>
    </citation>
    <scope>NUCLEOTIDE SEQUENCE</scope>
    <source>
        <strain evidence="2">MELC-2E11</strain>
        <tissue evidence="2">Siphon/mantle</tissue>
    </source>
</reference>
<sequence length="383" mass="43525">MTVKKTELQLSFYREVIQIMKEYVMVFQTADTMTCFIKAEHIATLTPKTAKDISFEDDTKLLKLQDCFVGSDADRVKKSCERNDVVVFAFLKTVREGYIQCAKQMQKTLPLNNKVLKSLADLHPVMSKKSLGSKLLKRLALDHFEDLLTDTEKDAVPKELLKYSVDHTLDGFSDTSVIDWWTKVAAKKSYPVLCKVAVARLSIFHGPAVESSFNTLGDVIDSKAANMEILTYSSYHTISYAIKAGKSIAFSLFNKTDSNNNKLVDKHIDLCKHVHGCQSLQKTARRRRQRKALEALEQDNFQDDPHADLKMSKKAPKFEESMETTPQHGSRKKKKYRSDHLKSSQLRERMCTSVTPPSKTLLCRLRCGARYCSVKCLGTHHDT</sequence>
<evidence type="ECO:0000313" key="2">
    <source>
        <dbReference type="EMBL" id="WAR28905.1"/>
    </source>
</evidence>
<name>A0ABY7G414_MYAAR</name>
<proteinExistence type="predicted"/>
<accession>A0ABY7G414</accession>
<dbReference type="Proteomes" id="UP001164746">
    <property type="component" value="Chromosome 15"/>
</dbReference>
<organism evidence="2 3">
    <name type="scientific">Mya arenaria</name>
    <name type="common">Soft-shell clam</name>
    <dbReference type="NCBI Taxonomy" id="6604"/>
    <lineage>
        <taxon>Eukaryota</taxon>
        <taxon>Metazoa</taxon>
        <taxon>Spiralia</taxon>
        <taxon>Lophotrochozoa</taxon>
        <taxon>Mollusca</taxon>
        <taxon>Bivalvia</taxon>
        <taxon>Autobranchia</taxon>
        <taxon>Heteroconchia</taxon>
        <taxon>Euheterodonta</taxon>
        <taxon>Imparidentia</taxon>
        <taxon>Neoheterodontei</taxon>
        <taxon>Myida</taxon>
        <taxon>Myoidea</taxon>
        <taxon>Myidae</taxon>
        <taxon>Mya</taxon>
    </lineage>
</organism>
<dbReference type="EMBL" id="CP111026">
    <property type="protein sequence ID" value="WAR28905.1"/>
    <property type="molecule type" value="Genomic_DNA"/>
</dbReference>
<feature type="compositionally biased region" description="Basic and acidic residues" evidence="1">
    <location>
        <begin position="338"/>
        <end position="347"/>
    </location>
</feature>
<gene>
    <name evidence="2" type="ORF">MAR_014609</name>
</gene>
<feature type="non-terminal residue" evidence="2">
    <location>
        <position position="383"/>
    </location>
</feature>
<protein>
    <submittedName>
        <fullName evidence="2">ZNHI1-like protein</fullName>
    </submittedName>
</protein>
<evidence type="ECO:0000313" key="3">
    <source>
        <dbReference type="Proteomes" id="UP001164746"/>
    </source>
</evidence>
<evidence type="ECO:0000256" key="1">
    <source>
        <dbReference type="SAM" id="MobiDB-lite"/>
    </source>
</evidence>
<keyword evidence="3" id="KW-1185">Reference proteome</keyword>
<feature type="region of interest" description="Disordered" evidence="1">
    <location>
        <begin position="314"/>
        <end position="347"/>
    </location>
</feature>